<dbReference type="EMBL" id="CVQV01000007">
    <property type="protein sequence ID" value="CRK75574.1"/>
    <property type="molecule type" value="Genomic_DNA"/>
</dbReference>
<protein>
    <submittedName>
        <fullName evidence="1">Uncharacterized protein</fullName>
    </submittedName>
</protein>
<keyword evidence="2" id="KW-1185">Reference proteome</keyword>
<dbReference type="CDD" id="cd01125">
    <property type="entry name" value="RepA_RSF1010_like"/>
    <property type="match status" value="1"/>
</dbReference>
<accession>A0A0U1NLI6</accession>
<dbReference type="STRING" id="282199.GCA_001049735_01623"/>
<gene>
    <name evidence="1" type="ORF">NIG5292_01624</name>
</gene>
<dbReference type="AlphaFoldDB" id="A0A0U1NLI6"/>
<dbReference type="Proteomes" id="UP000048949">
    <property type="component" value="Unassembled WGS sequence"/>
</dbReference>
<sequence length="373" mass="41834">MTNFDPSQGVKISNPRVEQIRAALTAATDIHHIEHRPYLVKSWLDLDATSLVYGQSNTGKSFLTLDIALHVAAGWWWNSCRVTQSNAIYVAAEGGTGFTKRIRAIAESKPDLYNAAREHFHHLPLQLDLHGSDDVAALLTAIGERPVDLLIIDTLAMSFGAGNENDGKDVTQFLSHIAEIRQKLSCHVMLVHHSGKDQGKGARGHSSLRAAVDTEIEVSMDGSMRLATTKKQRDLEGGKVAAFTLNVVNLGDDQDGEPITSCTVQPQNTDDLKRSKARMLKGNNQVAEQALHDALKNKGIKITNSEHYPSNRRIVSTDEWYREFQMRRAKDGVQEDSNRKAFNRSRNWLQDQDYTREYDGKVWFIDETDRQDK</sequence>
<organism evidence="1 2">
    <name type="scientific">Nereida ignava</name>
    <dbReference type="NCBI Taxonomy" id="282199"/>
    <lineage>
        <taxon>Bacteria</taxon>
        <taxon>Pseudomonadati</taxon>
        <taxon>Pseudomonadota</taxon>
        <taxon>Alphaproteobacteria</taxon>
        <taxon>Rhodobacterales</taxon>
        <taxon>Roseobacteraceae</taxon>
        <taxon>Nereida</taxon>
    </lineage>
</organism>
<dbReference type="OrthoDB" id="1496333at2"/>
<reference evidence="1 2" key="1">
    <citation type="submission" date="2015-04" db="EMBL/GenBank/DDBJ databases">
        <authorList>
            <person name="Syromyatnikov M.Y."/>
            <person name="Popov V.N."/>
        </authorList>
    </citation>
    <scope>NUCLEOTIDE SEQUENCE [LARGE SCALE GENOMIC DNA]</scope>
    <source>
        <strain evidence="1 2">CECT 5292</strain>
    </source>
</reference>
<dbReference type="Gene3D" id="3.40.50.300">
    <property type="entry name" value="P-loop containing nucleotide triphosphate hydrolases"/>
    <property type="match status" value="1"/>
</dbReference>
<dbReference type="RefSeq" id="WP_048599003.1">
    <property type="nucleotide sequence ID" value="NZ_CVPC01000007.1"/>
</dbReference>
<evidence type="ECO:0000313" key="1">
    <source>
        <dbReference type="EMBL" id="CRK75574.1"/>
    </source>
</evidence>
<dbReference type="Pfam" id="PF13481">
    <property type="entry name" value="AAA_25"/>
    <property type="match status" value="1"/>
</dbReference>
<dbReference type="SUPFAM" id="SSF52540">
    <property type="entry name" value="P-loop containing nucleoside triphosphate hydrolases"/>
    <property type="match status" value="1"/>
</dbReference>
<evidence type="ECO:0000313" key="2">
    <source>
        <dbReference type="Proteomes" id="UP000048949"/>
    </source>
</evidence>
<proteinExistence type="predicted"/>
<dbReference type="InterPro" id="IPR027417">
    <property type="entry name" value="P-loop_NTPase"/>
</dbReference>
<name>A0A0U1NLI6_9RHOB</name>
<dbReference type="InterPro" id="IPR038724">
    <property type="entry name" value="RepA"/>
</dbReference>